<feature type="chain" id="PRO_5045965234" evidence="1">
    <location>
        <begin position="27"/>
        <end position="492"/>
    </location>
</feature>
<reference evidence="3 4" key="1">
    <citation type="submission" date="2024-08" db="EMBL/GenBank/DDBJ databases">
        <authorList>
            <person name="Ishaq N."/>
        </authorList>
    </citation>
    <scope>NUCLEOTIDE SEQUENCE [LARGE SCALE GENOMIC DNA]</scope>
    <source>
        <strain evidence="3 4">JCM 30400</strain>
    </source>
</reference>
<accession>A0ABV4NMY2</accession>
<evidence type="ECO:0000313" key="4">
    <source>
        <dbReference type="Proteomes" id="UP001569414"/>
    </source>
</evidence>
<name>A0ABV4NMY2_9GAMM</name>
<feature type="signal peptide" evidence="1">
    <location>
        <begin position="1"/>
        <end position="26"/>
    </location>
</feature>
<dbReference type="Gene3D" id="3.20.20.190">
    <property type="entry name" value="Phosphatidylinositol (PI) phosphodiesterase"/>
    <property type="match status" value="1"/>
</dbReference>
<evidence type="ECO:0000313" key="3">
    <source>
        <dbReference type="EMBL" id="MFA0790902.1"/>
    </source>
</evidence>
<dbReference type="CDD" id="cd00161">
    <property type="entry name" value="beta-trefoil_Ricin-like"/>
    <property type="match status" value="1"/>
</dbReference>
<evidence type="ECO:0000259" key="2">
    <source>
        <dbReference type="SMART" id="SM00458"/>
    </source>
</evidence>
<keyword evidence="1" id="KW-0732">Signal</keyword>
<keyword evidence="4" id="KW-1185">Reference proteome</keyword>
<dbReference type="InterPro" id="IPR000772">
    <property type="entry name" value="Ricin_B_lectin"/>
</dbReference>
<dbReference type="InterPro" id="IPR017946">
    <property type="entry name" value="PLC-like_Pdiesterase_TIM-brl"/>
</dbReference>
<dbReference type="Proteomes" id="UP001569414">
    <property type="component" value="Unassembled WGS sequence"/>
</dbReference>
<dbReference type="RefSeq" id="WP_371843484.1">
    <property type="nucleotide sequence ID" value="NZ_JBGMEL010000008.1"/>
</dbReference>
<dbReference type="SUPFAM" id="SSF51695">
    <property type="entry name" value="PLC-like phosphodiesterases"/>
    <property type="match status" value="1"/>
</dbReference>
<dbReference type="EMBL" id="JBGMEL010000008">
    <property type="protein sequence ID" value="MFA0790902.1"/>
    <property type="molecule type" value="Genomic_DNA"/>
</dbReference>
<evidence type="ECO:0000256" key="1">
    <source>
        <dbReference type="SAM" id="SignalP"/>
    </source>
</evidence>
<dbReference type="PROSITE" id="PS50231">
    <property type="entry name" value="RICIN_B_LECTIN"/>
    <property type="match status" value="1"/>
</dbReference>
<dbReference type="Pfam" id="PF00652">
    <property type="entry name" value="Ricin_B_lectin"/>
    <property type="match status" value="1"/>
</dbReference>
<proteinExistence type="predicted"/>
<gene>
    <name evidence="3" type="ORF">ACCI51_10135</name>
</gene>
<organism evidence="3 4">
    <name type="scientific">Microbulbifer echini</name>
    <dbReference type="NCBI Taxonomy" id="1529067"/>
    <lineage>
        <taxon>Bacteria</taxon>
        <taxon>Pseudomonadati</taxon>
        <taxon>Pseudomonadota</taxon>
        <taxon>Gammaproteobacteria</taxon>
        <taxon>Cellvibrionales</taxon>
        <taxon>Microbulbiferaceae</taxon>
        <taxon>Microbulbifer</taxon>
    </lineage>
</organism>
<feature type="domain" description="Ricin B lectin" evidence="2">
    <location>
        <begin position="349"/>
        <end position="482"/>
    </location>
</feature>
<dbReference type="Gene3D" id="2.80.10.50">
    <property type="match status" value="1"/>
</dbReference>
<dbReference type="SMART" id="SM00458">
    <property type="entry name" value="RICIN"/>
    <property type="match status" value="1"/>
</dbReference>
<dbReference type="InterPro" id="IPR035992">
    <property type="entry name" value="Ricin_B-like_lectins"/>
</dbReference>
<sequence>MTYIFKNSLIHLTLSFVTLYSICLSASTDTVFQASHADSHHRIDQLYYLQPHNSYVRLEASDRLTDWLDKGFRSLELDVVDHGPWQGSSYGPYVAHGQNDIGNHMCGSNGNEDRLVHCLDDIKSWLANNELSAPLMLYIDMKPNSNWLSAWHADEIYLLDQYIQQELGDLQFSYQELITHLQASSPSTDYRNTLKNIGWPTLSELHSKNKKVLVVFTGGQSGNVNNRMESALDGYNLHAFLCPDIDTADPEEFSGNIDSIDSNSSRRIVCGNVKAGDHHQITANEAASSKQLMHLWSSSGDFSNTDFAYAYLAVAHGATAIGMDPSNVANTPEYTNQAIPFVGVRRSLPGYMRLHPASNSDLCMTVSQGYGNGSNLTMRSCDTSHEQQFVYTAEGQLRPKANNKYCVDYNTGSADNGDKMHLWDCDGGNSEKWKIQLDGTIQNRDKNWGYCMDAPGNLAKEGEHLQVYQCDSNDVSQKFVLEAVSDWEQNRF</sequence>
<protein>
    <submittedName>
        <fullName evidence="3">Ricin-type beta-trefoil lectin domain protein</fullName>
    </submittedName>
</protein>
<dbReference type="SUPFAM" id="SSF50370">
    <property type="entry name" value="Ricin B-like lectins"/>
    <property type="match status" value="1"/>
</dbReference>
<comment type="caution">
    <text evidence="3">The sequence shown here is derived from an EMBL/GenBank/DDBJ whole genome shotgun (WGS) entry which is preliminary data.</text>
</comment>